<sequence>MLETMLKTLSGSECRNRLLQALLTGRRHGGQPACSSSSTVSTYSDSGFPKPAVQRRMAARSLCTTHALCGKARVVPKKKVISEKKLTRYFVDYRRVKLVAGSGGRGVCSFHSEPRKEWGGPDGGNGGDGGNIIIKVDRLIKSLAQVSRCTREKMANQVAVETVMVGTAASPTFWCNRSALVVKEQGTMVADLAQHGPGISGCVWGYGRKGNRFFLSNENRAPMTTAPAIPGQEKELTA</sequence>
<dbReference type="InterPro" id="IPR036726">
    <property type="entry name" value="GTP1_OBG_dom_sf"/>
</dbReference>
<organism evidence="2 3">
    <name type="scientific">Merluccius polli</name>
    <name type="common">Benguela hake</name>
    <name type="synonym">Merluccius cadenati</name>
    <dbReference type="NCBI Taxonomy" id="89951"/>
    <lineage>
        <taxon>Eukaryota</taxon>
        <taxon>Metazoa</taxon>
        <taxon>Chordata</taxon>
        <taxon>Craniata</taxon>
        <taxon>Vertebrata</taxon>
        <taxon>Euteleostomi</taxon>
        <taxon>Actinopterygii</taxon>
        <taxon>Neopterygii</taxon>
        <taxon>Teleostei</taxon>
        <taxon>Neoteleostei</taxon>
        <taxon>Acanthomorphata</taxon>
        <taxon>Zeiogadaria</taxon>
        <taxon>Gadariae</taxon>
        <taxon>Gadiformes</taxon>
        <taxon>Gadoidei</taxon>
        <taxon>Merlucciidae</taxon>
        <taxon>Merluccius</taxon>
    </lineage>
</organism>
<protein>
    <submittedName>
        <fullName evidence="2">Mitochondrial ribosome-associated GTPase 2</fullName>
    </submittedName>
</protein>
<comment type="caution">
    <text evidence="2">The sequence shown here is derived from an EMBL/GenBank/DDBJ whole genome shotgun (WGS) entry which is preliminary data.</text>
</comment>
<evidence type="ECO:0000313" key="2">
    <source>
        <dbReference type="EMBL" id="KAK0145177.1"/>
    </source>
</evidence>
<dbReference type="AlphaFoldDB" id="A0AA47P374"/>
<dbReference type="EMBL" id="JAOPHQ010002878">
    <property type="protein sequence ID" value="KAK0145177.1"/>
    <property type="molecule type" value="Genomic_DNA"/>
</dbReference>
<feature type="domain" description="Obg" evidence="1">
    <location>
        <begin position="88"/>
        <end position="238"/>
    </location>
</feature>
<dbReference type="PANTHER" id="PTHR11702:SF31">
    <property type="entry name" value="MITOCHONDRIAL RIBOSOME-ASSOCIATED GTPASE 2"/>
    <property type="match status" value="1"/>
</dbReference>
<keyword evidence="3" id="KW-1185">Reference proteome</keyword>
<dbReference type="Pfam" id="PF01018">
    <property type="entry name" value="GTP1_OBG"/>
    <property type="match status" value="1"/>
</dbReference>
<dbReference type="GO" id="GO:0042254">
    <property type="term" value="P:ribosome biogenesis"/>
    <property type="evidence" value="ECO:0007669"/>
    <property type="project" value="UniProtKB-UniRule"/>
</dbReference>
<name>A0AA47P374_MERPO</name>
<evidence type="ECO:0000313" key="3">
    <source>
        <dbReference type="Proteomes" id="UP001174136"/>
    </source>
</evidence>
<dbReference type="InterPro" id="IPR045086">
    <property type="entry name" value="OBG_GTPase"/>
</dbReference>
<evidence type="ECO:0000259" key="1">
    <source>
        <dbReference type="PROSITE" id="PS51883"/>
    </source>
</evidence>
<dbReference type="SUPFAM" id="SSF82051">
    <property type="entry name" value="Obg GTP-binding protein N-terminal domain"/>
    <property type="match status" value="1"/>
</dbReference>
<gene>
    <name evidence="2" type="primary">MTG2_0</name>
    <name evidence="2" type="ORF">N1851_015928</name>
</gene>
<dbReference type="PANTHER" id="PTHR11702">
    <property type="entry name" value="DEVELOPMENTALLY REGULATED GTP-BINDING PROTEIN-RELATED"/>
    <property type="match status" value="1"/>
</dbReference>
<dbReference type="Gene3D" id="2.70.210.12">
    <property type="entry name" value="GTP1/OBG domain"/>
    <property type="match status" value="1"/>
</dbReference>
<dbReference type="PROSITE" id="PS51883">
    <property type="entry name" value="OBG"/>
    <property type="match status" value="1"/>
</dbReference>
<dbReference type="Proteomes" id="UP001174136">
    <property type="component" value="Unassembled WGS sequence"/>
</dbReference>
<dbReference type="GO" id="GO:0005525">
    <property type="term" value="F:GTP binding"/>
    <property type="evidence" value="ECO:0007669"/>
    <property type="project" value="InterPro"/>
</dbReference>
<dbReference type="GO" id="GO:0005739">
    <property type="term" value="C:mitochondrion"/>
    <property type="evidence" value="ECO:0007669"/>
    <property type="project" value="TreeGrafter"/>
</dbReference>
<proteinExistence type="predicted"/>
<accession>A0AA47P374</accession>
<dbReference type="InterPro" id="IPR006169">
    <property type="entry name" value="GTP1_OBG_dom"/>
</dbReference>
<reference evidence="2" key="1">
    <citation type="journal article" date="2023" name="Front. Mar. Sci.">
        <title>A new Merluccius polli reference genome to investigate the effects of global change in West African waters.</title>
        <authorList>
            <person name="Mateo J.L."/>
            <person name="Blanco-Fernandez C."/>
            <person name="Garcia-Vazquez E."/>
            <person name="Machado-Schiaffino G."/>
        </authorList>
    </citation>
    <scope>NUCLEOTIDE SEQUENCE</scope>
    <source>
        <strain evidence="2">C29</strain>
        <tissue evidence="2">Fin</tissue>
    </source>
</reference>
<dbReference type="GO" id="GO:0003924">
    <property type="term" value="F:GTPase activity"/>
    <property type="evidence" value="ECO:0007669"/>
    <property type="project" value="InterPro"/>
</dbReference>